<dbReference type="Proteomes" id="UP000490386">
    <property type="component" value="Unassembled WGS sequence"/>
</dbReference>
<protein>
    <submittedName>
        <fullName evidence="1">Uncharacterized protein</fullName>
    </submittedName>
</protein>
<dbReference type="OrthoDB" id="5126107at2"/>
<dbReference type="EMBL" id="WBJX01000001">
    <property type="protein sequence ID" value="KAB1639871.1"/>
    <property type="molecule type" value="Genomic_DNA"/>
</dbReference>
<evidence type="ECO:0000313" key="2">
    <source>
        <dbReference type="Proteomes" id="UP000490386"/>
    </source>
</evidence>
<dbReference type="RefSeq" id="WP_151423012.1">
    <property type="nucleotide sequence ID" value="NZ_WBJX01000001.1"/>
</dbReference>
<gene>
    <name evidence="1" type="ORF">F8O03_06060</name>
</gene>
<evidence type="ECO:0000313" key="1">
    <source>
        <dbReference type="EMBL" id="KAB1639871.1"/>
    </source>
</evidence>
<keyword evidence="2" id="KW-1185">Reference proteome</keyword>
<comment type="caution">
    <text evidence="1">The sequence shown here is derived from an EMBL/GenBank/DDBJ whole genome shotgun (WGS) entry which is preliminary data.</text>
</comment>
<accession>A0A7J5B8A7</accession>
<organism evidence="1 2">
    <name type="scientific">Pseudoclavibacter terrae</name>
    <dbReference type="NCBI Taxonomy" id="1530195"/>
    <lineage>
        <taxon>Bacteria</taxon>
        <taxon>Bacillati</taxon>
        <taxon>Actinomycetota</taxon>
        <taxon>Actinomycetes</taxon>
        <taxon>Micrococcales</taxon>
        <taxon>Microbacteriaceae</taxon>
        <taxon>Pseudoclavibacter</taxon>
    </lineage>
</organism>
<sequence length="376" mass="40867">MRQVSPLAADAIEAGSFEARLQLTAFYGAEVTLADVPVASWSLSSEEGRDVPTVGTLDAVYVDEQGNSVTPRSFTDYLAPFGQEVLARLVIGDDEVLPLGRLRIIETPDSSDSNVLHGSRVITAASRVRLEVADLLDKVRHAGFTGPTSPRHQSCWAELAHLTGMRLARSVDDKTMPRIEYEISTDGRLKACQEIAAHLGGTLYVRSDGALTVLPKATGPVVRRIPVGGLRLSEMRRALSTDGIFNEVVGIFEDADRNPLWVPPERITSGPLSVDGPLGRRTRYLESRMVKDLDEARRTVRAALKESSTLASVEIDVELVLDPRLEIGDTVQLERDDETLTGRITKAAHSPSKTSLTVAVTAMVPEPNLERANAID</sequence>
<reference evidence="1 2" key="1">
    <citation type="submission" date="2019-09" db="EMBL/GenBank/DDBJ databases">
        <title>Phylogeny of genus Pseudoclavibacter and closely related genus.</title>
        <authorList>
            <person name="Li Y."/>
        </authorList>
    </citation>
    <scope>NUCLEOTIDE SEQUENCE [LARGE SCALE GENOMIC DNA]</scope>
    <source>
        <strain evidence="1 2">THG-MD12</strain>
    </source>
</reference>
<name>A0A7J5B8A7_9MICO</name>
<proteinExistence type="predicted"/>
<dbReference type="AlphaFoldDB" id="A0A7J5B8A7"/>